<proteinExistence type="predicted"/>
<name>E5AK61_BACCE</name>
<accession>E5AK61</accession>
<reference evidence="1" key="1">
    <citation type="submission" date="2010-08" db="EMBL/GenBank/DDBJ databases">
        <title>Diversity of serine proteases in the Bacillus cereus group.</title>
        <authorList>
            <person name="Zihlmann P."/>
            <person name="Perreten V."/>
        </authorList>
    </citation>
    <scope>NUCLEOTIDE SEQUENCE [LARGE SCALE GENOMIC DNA]</scope>
    <source>
        <strain evidence="1">VPC1401</strain>
        <plasmid evidence="1">pLVP1401</plasmid>
    </source>
</reference>
<dbReference type="GO" id="GO:0050830">
    <property type="term" value="P:defense response to Gram-positive bacterium"/>
    <property type="evidence" value="ECO:0007669"/>
    <property type="project" value="InterPro"/>
</dbReference>
<organism evidence="1">
    <name type="scientific">Bacillus cereus VPC1401</name>
    <dbReference type="NCBI Taxonomy" id="870739"/>
    <lineage>
        <taxon>Bacteria</taxon>
        <taxon>Bacillati</taxon>
        <taxon>Bacillota</taxon>
        <taxon>Bacilli</taxon>
        <taxon>Bacillales</taxon>
        <taxon>Bacillaceae</taxon>
        <taxon>Bacillus</taxon>
        <taxon>Bacillus cereus group</taxon>
    </lineage>
</organism>
<sequence>MIEEVFNMFTNNKEVVPSFEDLSLEEMYALQDDTGVEAEISPSTTSSAFCVGAGLGALTTLTIKKC</sequence>
<keyword evidence="1" id="KW-0614">Plasmid</keyword>
<protein>
    <submittedName>
        <fullName evidence="1">CerA protein</fullName>
    </submittedName>
</protein>
<dbReference type="RefSeq" id="WP_013450119.1">
    <property type="nucleotide sequence ID" value="NC_014757.1"/>
</dbReference>
<geneLocation type="plasmid" evidence="1">
    <name>pLVP1401</name>
</geneLocation>
<evidence type="ECO:0000313" key="1">
    <source>
        <dbReference type="EMBL" id="CBW44201.1"/>
    </source>
</evidence>
<dbReference type="AlphaFoldDB" id="E5AK61"/>
<dbReference type="InterPro" id="IPR027632">
    <property type="entry name" value="Lant_2_A2"/>
</dbReference>
<dbReference type="EMBL" id="FR675941">
    <property type="protein sequence ID" value="CBW44201.1"/>
    <property type="molecule type" value="Genomic_DNA"/>
</dbReference>
<dbReference type="NCBIfam" id="TIGR03893">
    <property type="entry name" value="lant_SP_1948"/>
    <property type="match status" value="1"/>
</dbReference>
<gene>
    <name evidence="1" type="ORF">pLVP1401_50</name>
</gene>